<keyword evidence="3" id="KW-1185">Reference proteome</keyword>
<dbReference type="Proteomes" id="UP000601435">
    <property type="component" value="Unassembled WGS sequence"/>
</dbReference>
<name>A0A813ALI8_9DINO</name>
<feature type="coiled-coil region" evidence="1">
    <location>
        <begin position="30"/>
        <end position="57"/>
    </location>
</feature>
<sequence>MEFVPTLPAGGLGLLQPTEDSFDRLMERLNAVHLQQVATLNRKVERLRRQLRNCVRR</sequence>
<proteinExistence type="predicted"/>
<dbReference type="AlphaFoldDB" id="A0A813ALI8"/>
<organism evidence="2 3">
    <name type="scientific">Symbiodinium necroappetens</name>
    <dbReference type="NCBI Taxonomy" id="1628268"/>
    <lineage>
        <taxon>Eukaryota</taxon>
        <taxon>Sar</taxon>
        <taxon>Alveolata</taxon>
        <taxon>Dinophyceae</taxon>
        <taxon>Suessiales</taxon>
        <taxon>Symbiodiniaceae</taxon>
        <taxon>Symbiodinium</taxon>
    </lineage>
</organism>
<keyword evidence="1" id="KW-0175">Coiled coil</keyword>
<evidence type="ECO:0000256" key="1">
    <source>
        <dbReference type="SAM" id="Coils"/>
    </source>
</evidence>
<accession>A0A813ALI8</accession>
<reference evidence="2" key="1">
    <citation type="submission" date="2021-02" db="EMBL/GenBank/DDBJ databases">
        <authorList>
            <person name="Dougan E. K."/>
            <person name="Rhodes N."/>
            <person name="Thang M."/>
            <person name="Chan C."/>
        </authorList>
    </citation>
    <scope>NUCLEOTIDE SEQUENCE</scope>
</reference>
<feature type="non-terminal residue" evidence="2">
    <location>
        <position position="1"/>
    </location>
</feature>
<evidence type="ECO:0000313" key="3">
    <source>
        <dbReference type="Proteomes" id="UP000601435"/>
    </source>
</evidence>
<dbReference type="EMBL" id="CAJNJA010059807">
    <property type="protein sequence ID" value="CAE7868772.1"/>
    <property type="molecule type" value="Genomic_DNA"/>
</dbReference>
<evidence type="ECO:0000313" key="2">
    <source>
        <dbReference type="EMBL" id="CAE7868772.1"/>
    </source>
</evidence>
<comment type="caution">
    <text evidence="2">The sequence shown here is derived from an EMBL/GenBank/DDBJ whole genome shotgun (WGS) entry which is preliminary data.</text>
</comment>
<gene>
    <name evidence="2" type="primary">SCN8A</name>
    <name evidence="2" type="ORF">SNEC2469_LOCUS27958</name>
</gene>
<protein>
    <submittedName>
        <fullName evidence="2">SCN8A protein</fullName>
    </submittedName>
</protein>